<comment type="caution">
    <text evidence="4">The sequence shown here is derived from an EMBL/GenBank/DDBJ whole genome shotgun (WGS) entry which is preliminary data.</text>
</comment>
<proteinExistence type="predicted"/>
<keyword evidence="2 3" id="KW-0040">ANK repeat</keyword>
<dbReference type="SMART" id="SM00248">
    <property type="entry name" value="ANK"/>
    <property type="match status" value="5"/>
</dbReference>
<evidence type="ECO:0000313" key="5">
    <source>
        <dbReference type="Proteomes" id="UP001367676"/>
    </source>
</evidence>
<gene>
    <name evidence="4" type="ORF">V9T40_010604</name>
</gene>
<feature type="repeat" description="ANK" evidence="3">
    <location>
        <begin position="71"/>
        <end position="104"/>
    </location>
</feature>
<evidence type="ECO:0000313" key="4">
    <source>
        <dbReference type="EMBL" id="KAK7573413.1"/>
    </source>
</evidence>
<sequence length="504" mass="57439">MLLLNFSVVTFKIPKMTESEKFQRSDSLCCTSPQTALLISLKNRNFEEFENILKRNFGKSIDINYLYEDPDNKTLLDIACSNKNNSKFVELLLKYGANINLRNVLLKKAPIHLAVSYADSDTVKLLVENQNIDINQPDRAGDTALHLAVQQGKVDFVKLLLKHPHIEVNKTNNKNRTPLHISACKNNRQITELLVQKDDIDLDSIQDFTNQTCRKMISNLYPDLPLKDLSVAPKGEESLFSLLYNRNYEDFVAKVNANKFRLDDDNGADPNKTSPYEPRTPLMIAAYNGYYNIVKRLVDTGSIIYDPIDGNNALHSVLNGIMTCHQEVLMIASTEEDFVVGWIPAVSIFVQLSQFSSSCFNFRLVVSVFGWMSHFSSRFPLRCNVFISPLNRRHNAVISDCTYRAEILVAASSAKNIISRAMSQKWRIRLIFEQYKPHFWSNLIALEMMFLAEEAATRISARYVQSEITALCRRFSGDIKTLHRNGNLLKVQNNAEYFKLHGSG</sequence>
<dbReference type="InterPro" id="IPR002110">
    <property type="entry name" value="Ankyrin_rpt"/>
</dbReference>
<evidence type="ECO:0000256" key="2">
    <source>
        <dbReference type="ARBA" id="ARBA00023043"/>
    </source>
</evidence>
<evidence type="ECO:0000256" key="3">
    <source>
        <dbReference type="PROSITE-ProRule" id="PRU00023"/>
    </source>
</evidence>
<accession>A0AAN9T3V8</accession>
<dbReference type="Proteomes" id="UP001367676">
    <property type="component" value="Unassembled WGS sequence"/>
</dbReference>
<protein>
    <submittedName>
        <fullName evidence="4">Uncharacterized protein</fullName>
    </submittedName>
</protein>
<evidence type="ECO:0000256" key="1">
    <source>
        <dbReference type="ARBA" id="ARBA00022737"/>
    </source>
</evidence>
<dbReference type="PROSITE" id="PS50088">
    <property type="entry name" value="ANK_REPEAT"/>
    <property type="match status" value="3"/>
</dbReference>
<dbReference type="Pfam" id="PF12796">
    <property type="entry name" value="Ank_2"/>
    <property type="match status" value="3"/>
</dbReference>
<feature type="repeat" description="ANK" evidence="3">
    <location>
        <begin position="277"/>
        <end position="302"/>
    </location>
</feature>
<organism evidence="4 5">
    <name type="scientific">Parthenolecanium corni</name>
    <dbReference type="NCBI Taxonomy" id="536013"/>
    <lineage>
        <taxon>Eukaryota</taxon>
        <taxon>Metazoa</taxon>
        <taxon>Ecdysozoa</taxon>
        <taxon>Arthropoda</taxon>
        <taxon>Hexapoda</taxon>
        <taxon>Insecta</taxon>
        <taxon>Pterygota</taxon>
        <taxon>Neoptera</taxon>
        <taxon>Paraneoptera</taxon>
        <taxon>Hemiptera</taxon>
        <taxon>Sternorrhyncha</taxon>
        <taxon>Coccoidea</taxon>
        <taxon>Coccidae</taxon>
        <taxon>Parthenolecanium</taxon>
    </lineage>
</organism>
<dbReference type="PANTHER" id="PTHR24126">
    <property type="entry name" value="ANKYRIN REPEAT, PH AND SEC7 DOMAIN CONTAINING PROTEIN SECG-RELATED"/>
    <property type="match status" value="1"/>
</dbReference>
<dbReference type="PANTHER" id="PTHR24126:SF14">
    <property type="entry name" value="ANK_REP_REGION DOMAIN-CONTAINING PROTEIN"/>
    <property type="match status" value="1"/>
</dbReference>
<dbReference type="Gene3D" id="1.25.40.20">
    <property type="entry name" value="Ankyrin repeat-containing domain"/>
    <property type="match status" value="2"/>
</dbReference>
<keyword evidence="5" id="KW-1185">Reference proteome</keyword>
<reference evidence="4 5" key="1">
    <citation type="submission" date="2024-03" db="EMBL/GenBank/DDBJ databases">
        <title>Adaptation during the transition from Ophiocordyceps entomopathogen to insect associate is accompanied by gene loss and intensified selection.</title>
        <authorList>
            <person name="Ward C.M."/>
            <person name="Onetto C.A."/>
            <person name="Borneman A.R."/>
        </authorList>
    </citation>
    <scope>NUCLEOTIDE SEQUENCE [LARGE SCALE GENOMIC DNA]</scope>
    <source>
        <strain evidence="4">AWRI1</strain>
        <tissue evidence="4">Single Adult Female</tissue>
    </source>
</reference>
<dbReference type="EMBL" id="JBBCAQ010000037">
    <property type="protein sequence ID" value="KAK7573413.1"/>
    <property type="molecule type" value="Genomic_DNA"/>
</dbReference>
<feature type="repeat" description="ANK" evidence="3">
    <location>
        <begin position="140"/>
        <end position="163"/>
    </location>
</feature>
<dbReference type="SUPFAM" id="SSF48403">
    <property type="entry name" value="Ankyrin repeat"/>
    <property type="match status" value="1"/>
</dbReference>
<keyword evidence="1" id="KW-0677">Repeat</keyword>
<name>A0AAN9T3V8_9HEMI</name>
<dbReference type="PROSITE" id="PS50297">
    <property type="entry name" value="ANK_REP_REGION"/>
    <property type="match status" value="3"/>
</dbReference>
<dbReference type="InterPro" id="IPR036770">
    <property type="entry name" value="Ankyrin_rpt-contain_sf"/>
</dbReference>
<dbReference type="AlphaFoldDB" id="A0AAN9T3V8"/>